<evidence type="ECO:0000256" key="10">
    <source>
        <dbReference type="ARBA" id="ARBA00022977"/>
    </source>
</evidence>
<dbReference type="InterPro" id="IPR000417">
    <property type="entry name" value="Hyethyz_kinase"/>
</dbReference>
<dbReference type="SUPFAM" id="SSF53613">
    <property type="entry name" value="Ribokinase-like"/>
    <property type="match status" value="1"/>
</dbReference>
<keyword evidence="17" id="KW-1185">Reference proteome</keyword>
<feature type="binding site" evidence="11">
    <location>
        <position position="169"/>
    </location>
    <ligand>
        <name>ATP</name>
        <dbReference type="ChEBI" id="CHEBI:30616"/>
    </ligand>
</feature>
<dbReference type="KEGG" id="mhaq:WC39_11085"/>
<accession>A0A249A3F1</accession>
<evidence type="ECO:0000313" key="16">
    <source>
        <dbReference type="Proteomes" id="UP000315164"/>
    </source>
</evidence>
<keyword evidence="4 11" id="KW-0808">Transferase</keyword>
<dbReference type="NCBIfam" id="TIGR00694">
    <property type="entry name" value="thiM"/>
    <property type="match status" value="1"/>
</dbReference>
<dbReference type="OrthoDB" id="8909021at2"/>
<reference evidence="16 17" key="2">
    <citation type="journal article" date="2019" name="Vet. Microbiol.">
        <title>Genetic characterization of susceptible and multi-drug resistant Mannheimia haemolytica isolated from high-risk stocker calves prior to and after antimicrobial metaphylaxis.</title>
        <authorList>
            <person name="Snyder E.R."/>
            <person name="Alvarez-Narvaez S."/>
            <person name="Credille B.C."/>
        </authorList>
    </citation>
    <scope>NUCLEOTIDE SEQUENCE [LARGE SCALE GENOMIC DNA]</scope>
    <source>
        <strain evidence="14 16">UGA-R5-128-1</strain>
        <strain evidence="13 17">UGA-R7-163-1</strain>
    </source>
</reference>
<evidence type="ECO:0000313" key="12">
    <source>
        <dbReference type="EMBL" id="STY65883.1"/>
    </source>
</evidence>
<comment type="pathway">
    <text evidence="3 11">Cofactor biosynthesis; thiamine diphosphate biosynthesis; 4-methyl-5-(2-phosphoethyl)-thiazole from 5-(2-hydroxyethyl)-4-methylthiazole: step 1/1.</text>
</comment>
<dbReference type="CDD" id="cd01170">
    <property type="entry name" value="THZ_kinase"/>
    <property type="match status" value="1"/>
</dbReference>
<evidence type="ECO:0000256" key="3">
    <source>
        <dbReference type="ARBA" id="ARBA00004868"/>
    </source>
</evidence>
<comment type="similarity">
    <text evidence="11">Belongs to the Thz kinase family.</text>
</comment>
<dbReference type="KEGG" id="mhay:VK67_11090"/>
<organism evidence="14 16">
    <name type="scientific">Mannheimia haemolytica</name>
    <name type="common">Pasteurella haemolytica</name>
    <dbReference type="NCBI Taxonomy" id="75985"/>
    <lineage>
        <taxon>Bacteria</taxon>
        <taxon>Pseudomonadati</taxon>
        <taxon>Pseudomonadota</taxon>
        <taxon>Gammaproteobacteria</taxon>
        <taxon>Pasteurellales</taxon>
        <taxon>Pasteurellaceae</taxon>
        <taxon>Mannheimia</taxon>
    </lineage>
</organism>
<dbReference type="RefSeq" id="WP_006249712.1">
    <property type="nucleotide sequence ID" value="NZ_CP011098.1"/>
</dbReference>
<keyword evidence="8 11" id="KW-0067">ATP-binding</keyword>
<keyword evidence="6 11" id="KW-0547">Nucleotide-binding</keyword>
<dbReference type="Proteomes" id="UP000318394">
    <property type="component" value="Unassembled WGS sequence"/>
</dbReference>
<dbReference type="Pfam" id="PF02110">
    <property type="entry name" value="HK"/>
    <property type="match status" value="1"/>
</dbReference>
<comment type="function">
    <text evidence="11">Catalyzes the phosphorylation of the hydroxyl group of 4-methyl-5-beta-hydroxyethylthiazole (THZ).</text>
</comment>
<keyword evidence="5 11" id="KW-0479">Metal-binding</keyword>
<feature type="binding site" evidence="11">
    <location>
        <position position="123"/>
    </location>
    <ligand>
        <name>ATP</name>
        <dbReference type="ChEBI" id="CHEBI:30616"/>
    </ligand>
</feature>
<dbReference type="Proteomes" id="UP000315164">
    <property type="component" value="Unassembled WGS sequence"/>
</dbReference>
<name>A0A249A3F1_MANHA</name>
<dbReference type="PIRSF" id="PIRSF000513">
    <property type="entry name" value="Thz_kinase"/>
    <property type="match status" value="1"/>
</dbReference>
<dbReference type="GO" id="GO:0004417">
    <property type="term" value="F:hydroxyethylthiazole kinase activity"/>
    <property type="evidence" value="ECO:0007669"/>
    <property type="project" value="UniProtKB-UniRule"/>
</dbReference>
<dbReference type="EMBL" id="UGPL01000006">
    <property type="protein sequence ID" value="STY65883.1"/>
    <property type="molecule type" value="Genomic_DNA"/>
</dbReference>
<evidence type="ECO:0000256" key="4">
    <source>
        <dbReference type="ARBA" id="ARBA00022679"/>
    </source>
</evidence>
<protein>
    <recommendedName>
        <fullName evidence="11">Hydroxyethylthiazole kinase</fullName>
        <ecNumber evidence="11">2.7.1.50</ecNumber>
    </recommendedName>
    <alternativeName>
        <fullName evidence="11">4-methyl-5-beta-hydroxyethylthiazole kinase</fullName>
        <shortName evidence="11">TH kinase</shortName>
        <shortName evidence="11">Thz kinase</shortName>
    </alternativeName>
</protein>
<dbReference type="HAMAP" id="MF_00228">
    <property type="entry name" value="Thz_kinase"/>
    <property type="match status" value="1"/>
</dbReference>
<reference evidence="12 15" key="1">
    <citation type="submission" date="2018-06" db="EMBL/GenBank/DDBJ databases">
        <authorList>
            <consortium name="Pathogen Informatics"/>
            <person name="Doyle S."/>
        </authorList>
    </citation>
    <scope>NUCLEOTIDE SEQUENCE [LARGE SCALE GENOMIC DNA]</scope>
    <source>
        <strain evidence="12 15">NCTC9380</strain>
    </source>
</reference>
<evidence type="ECO:0000256" key="2">
    <source>
        <dbReference type="ARBA" id="ARBA00001946"/>
    </source>
</evidence>
<sequence>MTTSLPYHSHYLQKIRQNRPLVHNITNIVAANFSANGLLALGASPIMAAAIEEMESVPALSNAVVINIGTLIGKEVEAMELAGKTANRLGIPLILDPVGVGATPFRRQTVETLVDQIHFTAIRGNAGELATLAGVEWQAKGVDAGEGSHNVVEIAQQIAKRYQTLVAISGETDVVSSGSHTALLHNGSPMFPKITASGCLLSAVCGAFLAVADKEHYFNALIEACAAYAVAGEVAAQALKPTQYGQFAVNLLDTLGALTPETVEQYVRVEYV</sequence>
<dbReference type="GO" id="GO:0009229">
    <property type="term" value="P:thiamine diphosphate biosynthetic process"/>
    <property type="evidence" value="ECO:0007669"/>
    <property type="project" value="UniProtKB-UniRule"/>
</dbReference>
<dbReference type="GO" id="GO:0009228">
    <property type="term" value="P:thiamine biosynthetic process"/>
    <property type="evidence" value="ECO:0007669"/>
    <property type="project" value="UniProtKB-KW"/>
</dbReference>
<evidence type="ECO:0000256" key="11">
    <source>
        <dbReference type="HAMAP-Rule" id="MF_00228"/>
    </source>
</evidence>
<dbReference type="EMBL" id="VAJB01000010">
    <property type="protein sequence ID" value="TRB74799.1"/>
    <property type="molecule type" value="Genomic_DNA"/>
</dbReference>
<evidence type="ECO:0000313" key="13">
    <source>
        <dbReference type="EMBL" id="TRB36598.1"/>
    </source>
</evidence>
<evidence type="ECO:0000313" key="17">
    <source>
        <dbReference type="Proteomes" id="UP000318394"/>
    </source>
</evidence>
<dbReference type="Gene3D" id="3.40.1190.20">
    <property type="match status" value="1"/>
</dbReference>
<dbReference type="GO" id="GO:0000287">
    <property type="term" value="F:magnesium ion binding"/>
    <property type="evidence" value="ECO:0007669"/>
    <property type="project" value="UniProtKB-UniRule"/>
</dbReference>
<gene>
    <name evidence="11 14" type="primary">thiM</name>
    <name evidence="14" type="ORF">FEA53_06765</name>
    <name evidence="13" type="ORF">FEB89_08890</name>
    <name evidence="12" type="ORF">NCTC9380_01154</name>
</gene>
<dbReference type="PRINTS" id="PR01099">
    <property type="entry name" value="HYETHTZKNASE"/>
</dbReference>
<dbReference type="EC" id="2.7.1.50" evidence="11"/>
<evidence type="ECO:0000256" key="9">
    <source>
        <dbReference type="ARBA" id="ARBA00022842"/>
    </source>
</evidence>
<evidence type="ECO:0000256" key="8">
    <source>
        <dbReference type="ARBA" id="ARBA00022840"/>
    </source>
</evidence>
<dbReference type="InterPro" id="IPR029056">
    <property type="entry name" value="Ribokinase-like"/>
</dbReference>
<keyword evidence="10 11" id="KW-0784">Thiamine biosynthesis</keyword>
<evidence type="ECO:0000256" key="7">
    <source>
        <dbReference type="ARBA" id="ARBA00022777"/>
    </source>
</evidence>
<keyword evidence="7 11" id="KW-0418">Kinase</keyword>
<comment type="catalytic activity">
    <reaction evidence="1 11">
        <text>5-(2-hydroxyethyl)-4-methylthiazole + ATP = 4-methyl-5-(2-phosphooxyethyl)-thiazole + ADP + H(+)</text>
        <dbReference type="Rhea" id="RHEA:24212"/>
        <dbReference type="ChEBI" id="CHEBI:15378"/>
        <dbReference type="ChEBI" id="CHEBI:17957"/>
        <dbReference type="ChEBI" id="CHEBI:30616"/>
        <dbReference type="ChEBI" id="CHEBI:58296"/>
        <dbReference type="ChEBI" id="CHEBI:456216"/>
        <dbReference type="EC" id="2.7.1.50"/>
    </reaction>
</comment>
<dbReference type="UniPathway" id="UPA00060">
    <property type="reaction ID" value="UER00139"/>
</dbReference>
<keyword evidence="9 11" id="KW-0460">Magnesium</keyword>
<proteinExistence type="inferred from homology"/>
<dbReference type="AlphaFoldDB" id="A0A249A3F1"/>
<dbReference type="NCBIfam" id="NF006830">
    <property type="entry name" value="PRK09355.1"/>
    <property type="match status" value="1"/>
</dbReference>
<evidence type="ECO:0000313" key="14">
    <source>
        <dbReference type="EMBL" id="TRB74799.1"/>
    </source>
</evidence>
<feature type="binding site" evidence="11">
    <location>
        <position position="47"/>
    </location>
    <ligand>
        <name>substrate</name>
    </ligand>
</feature>
<dbReference type="GeneID" id="67369921"/>
<comment type="cofactor">
    <cofactor evidence="2 11">
        <name>Mg(2+)</name>
        <dbReference type="ChEBI" id="CHEBI:18420"/>
    </cofactor>
</comment>
<evidence type="ECO:0000313" key="15">
    <source>
        <dbReference type="Proteomes" id="UP000254031"/>
    </source>
</evidence>
<dbReference type="Proteomes" id="UP000254031">
    <property type="component" value="Unassembled WGS sequence"/>
</dbReference>
<evidence type="ECO:0000256" key="6">
    <source>
        <dbReference type="ARBA" id="ARBA00022741"/>
    </source>
</evidence>
<feature type="binding site" evidence="11">
    <location>
        <position position="196"/>
    </location>
    <ligand>
        <name>substrate</name>
    </ligand>
</feature>
<dbReference type="GO" id="GO:0005524">
    <property type="term" value="F:ATP binding"/>
    <property type="evidence" value="ECO:0007669"/>
    <property type="project" value="UniProtKB-UniRule"/>
</dbReference>
<dbReference type="EMBL" id="VAJI01000018">
    <property type="protein sequence ID" value="TRB36598.1"/>
    <property type="molecule type" value="Genomic_DNA"/>
</dbReference>
<evidence type="ECO:0000256" key="1">
    <source>
        <dbReference type="ARBA" id="ARBA00001771"/>
    </source>
</evidence>
<evidence type="ECO:0000256" key="5">
    <source>
        <dbReference type="ARBA" id="ARBA00022723"/>
    </source>
</evidence>